<evidence type="ECO:0000256" key="1">
    <source>
        <dbReference type="ARBA" id="ARBA00023002"/>
    </source>
</evidence>
<evidence type="ECO:0000259" key="3">
    <source>
        <dbReference type="Pfam" id="PF01370"/>
    </source>
</evidence>
<name>A0A8H4Q8M5_9HYPO</name>
<dbReference type="OrthoDB" id="2735536at2759"/>
<protein>
    <submittedName>
        <fullName evidence="4">Aldehyde reductase ii</fullName>
    </submittedName>
</protein>
<evidence type="ECO:0000313" key="5">
    <source>
        <dbReference type="Proteomes" id="UP000562929"/>
    </source>
</evidence>
<comment type="caution">
    <text evidence="4">The sequence shown here is derived from an EMBL/GenBank/DDBJ whole genome shotgun (WGS) entry which is preliminary data.</text>
</comment>
<dbReference type="InterPro" id="IPR050425">
    <property type="entry name" value="NAD(P)_dehydrat-like"/>
</dbReference>
<dbReference type="EMBL" id="JAACLJ010000003">
    <property type="protein sequence ID" value="KAF4589834.1"/>
    <property type="molecule type" value="Genomic_DNA"/>
</dbReference>
<accession>A0A8H4Q8M5</accession>
<organism evidence="4 5">
    <name type="scientific">Ophiocordyceps camponoti-floridani</name>
    <dbReference type="NCBI Taxonomy" id="2030778"/>
    <lineage>
        <taxon>Eukaryota</taxon>
        <taxon>Fungi</taxon>
        <taxon>Dikarya</taxon>
        <taxon>Ascomycota</taxon>
        <taxon>Pezizomycotina</taxon>
        <taxon>Sordariomycetes</taxon>
        <taxon>Hypocreomycetidae</taxon>
        <taxon>Hypocreales</taxon>
        <taxon>Ophiocordycipitaceae</taxon>
        <taxon>Ophiocordyceps</taxon>
    </lineage>
</organism>
<proteinExistence type="inferred from homology"/>
<gene>
    <name evidence="4" type="ORF">GQ602_003723</name>
</gene>
<feature type="domain" description="NAD-dependent epimerase/dehydratase" evidence="3">
    <location>
        <begin position="10"/>
        <end position="195"/>
    </location>
</feature>
<evidence type="ECO:0000313" key="4">
    <source>
        <dbReference type="EMBL" id="KAF4589834.1"/>
    </source>
</evidence>
<dbReference type="Pfam" id="PF01370">
    <property type="entry name" value="Epimerase"/>
    <property type="match status" value="1"/>
</dbReference>
<keyword evidence="1" id="KW-0560">Oxidoreductase</keyword>
<dbReference type="PANTHER" id="PTHR10366:SF562">
    <property type="entry name" value="ALDEHYDE REDUCTASE II (AFU_ORTHOLOGUE AFUA_1G11360)"/>
    <property type="match status" value="1"/>
</dbReference>
<dbReference type="Gene3D" id="3.40.50.720">
    <property type="entry name" value="NAD(P)-binding Rossmann-like Domain"/>
    <property type="match status" value="1"/>
</dbReference>
<reference evidence="4 5" key="1">
    <citation type="journal article" date="2020" name="G3 (Bethesda)">
        <title>Genetic Underpinnings of Host Manipulation by Ophiocordyceps as Revealed by Comparative Transcriptomics.</title>
        <authorList>
            <person name="Will I."/>
            <person name="Das B."/>
            <person name="Trinh T."/>
            <person name="Brachmann A."/>
            <person name="Ohm R.A."/>
            <person name="de Bekker C."/>
        </authorList>
    </citation>
    <scope>NUCLEOTIDE SEQUENCE [LARGE SCALE GENOMIC DNA]</scope>
    <source>
        <strain evidence="4 5">EC05</strain>
    </source>
</reference>
<dbReference type="AlphaFoldDB" id="A0A8H4Q8M5"/>
<dbReference type="InterPro" id="IPR036291">
    <property type="entry name" value="NAD(P)-bd_dom_sf"/>
</dbReference>
<sequence length="333" mass="36279">MAPVPDGSLILVTGVNGYLGSHIAKELLHQGFRVRGTVREAYKAEYMHGLFDEKYGSDAFTTCIVEDMATTGAFDDVVKGCSGIIHVASDVCGITDPNKVIPVAAAGVQNALAAAARETSVKRFVLTSSSAACSFPCPDNGAPIDVTSWSDPRDDVVWAPPPYHEDRLMPVYIASKVTTEKSCWRFMEENKPSFTFNAVLPPWVLGTILSEQQPASSAGVFRKLWQGDEDAAVFLKNALVEFYINITDVAVLHAAALREVDVEGERLLAFGGKIDIDDTIRVFLRLRDGGDGFAEFDTTSKGYVNKTVVTERCRELLRRYGRPGFTSEAGLRA</sequence>
<comment type="similarity">
    <text evidence="2">Belongs to the NAD(P)-dependent epimerase/dehydratase family. Dihydroflavonol-4-reductase subfamily.</text>
</comment>
<dbReference type="Proteomes" id="UP000562929">
    <property type="component" value="Unassembled WGS sequence"/>
</dbReference>
<keyword evidence="5" id="KW-1185">Reference proteome</keyword>
<dbReference type="PANTHER" id="PTHR10366">
    <property type="entry name" value="NAD DEPENDENT EPIMERASE/DEHYDRATASE"/>
    <property type="match status" value="1"/>
</dbReference>
<dbReference type="GO" id="GO:0016616">
    <property type="term" value="F:oxidoreductase activity, acting on the CH-OH group of donors, NAD or NADP as acceptor"/>
    <property type="evidence" value="ECO:0007669"/>
    <property type="project" value="TreeGrafter"/>
</dbReference>
<dbReference type="SUPFAM" id="SSF51735">
    <property type="entry name" value="NAD(P)-binding Rossmann-fold domains"/>
    <property type="match status" value="1"/>
</dbReference>
<dbReference type="InterPro" id="IPR001509">
    <property type="entry name" value="Epimerase_deHydtase"/>
</dbReference>
<evidence type="ECO:0000256" key="2">
    <source>
        <dbReference type="ARBA" id="ARBA00023445"/>
    </source>
</evidence>